<dbReference type="Proteomes" id="UP001055940">
    <property type="component" value="Chromosome"/>
</dbReference>
<protein>
    <submittedName>
        <fullName evidence="3">Aminoglycoside phosphotransferase family protein</fullName>
    </submittedName>
</protein>
<dbReference type="Pfam" id="PF01636">
    <property type="entry name" value="APH"/>
    <property type="match status" value="1"/>
</dbReference>
<dbReference type="SUPFAM" id="SSF56112">
    <property type="entry name" value="Protein kinase-like (PK-like)"/>
    <property type="match status" value="1"/>
</dbReference>
<reference evidence="3" key="1">
    <citation type="submission" date="2022-06" db="EMBL/GenBank/DDBJ databases">
        <authorList>
            <person name="Ping M."/>
        </authorList>
    </citation>
    <scope>NUCLEOTIDE SEQUENCE</scope>
    <source>
        <strain evidence="3">JCM11759T</strain>
    </source>
</reference>
<feature type="domain" description="Aminoglycoside phosphotransferase" evidence="2">
    <location>
        <begin position="102"/>
        <end position="197"/>
    </location>
</feature>
<evidence type="ECO:0000313" key="3">
    <source>
        <dbReference type="EMBL" id="USY23069.1"/>
    </source>
</evidence>
<feature type="region of interest" description="Disordered" evidence="1">
    <location>
        <begin position="1"/>
        <end position="23"/>
    </location>
</feature>
<accession>A0ABY5DFD9</accession>
<sequence>MAVGPQGRKQDREQDQPLSGGMMNTVLRRGDRVVRTAPPHAPALQEYLTALTASGFEGAPRPLALHEDGTEELTFVEGDVAVPPFPAWATEDWVVSASARLLRRYHDAARHVPFDTGAAWPTDLSDPEGGTLLCHNDPCLENLVFRDGAGHALIDFDLAAPGRPVWDLAALAFYMGPTLPPEVLAESEFARAEVLHRLSLLAEGYGMSAGDRRALPEAIEQYNEVSRVFVKSMLDQGNPLFVEIVEQAGGWPAWERVKDRRSAWLEEQRPAFLKALVA</sequence>
<name>A0ABY5DFD9_9ACTN</name>
<proteinExistence type="predicted"/>
<gene>
    <name evidence="3" type="ORF">NE857_16480</name>
</gene>
<dbReference type="EMBL" id="CP099837">
    <property type="protein sequence ID" value="USY23069.1"/>
    <property type="molecule type" value="Genomic_DNA"/>
</dbReference>
<dbReference type="InterPro" id="IPR011009">
    <property type="entry name" value="Kinase-like_dom_sf"/>
</dbReference>
<evidence type="ECO:0000313" key="4">
    <source>
        <dbReference type="Proteomes" id="UP001055940"/>
    </source>
</evidence>
<organism evidence="3 4">
    <name type="scientific">Nocardiopsis exhalans</name>
    <dbReference type="NCBI Taxonomy" id="163604"/>
    <lineage>
        <taxon>Bacteria</taxon>
        <taxon>Bacillati</taxon>
        <taxon>Actinomycetota</taxon>
        <taxon>Actinomycetes</taxon>
        <taxon>Streptosporangiales</taxon>
        <taxon>Nocardiopsidaceae</taxon>
        <taxon>Nocardiopsis</taxon>
    </lineage>
</organism>
<keyword evidence="4" id="KW-1185">Reference proteome</keyword>
<dbReference type="InterPro" id="IPR002575">
    <property type="entry name" value="Aminoglycoside_PTrfase"/>
</dbReference>
<evidence type="ECO:0000259" key="2">
    <source>
        <dbReference type="Pfam" id="PF01636"/>
    </source>
</evidence>
<dbReference type="RefSeq" id="WP_254421798.1">
    <property type="nucleotide sequence ID" value="NZ_BAAAJB010000051.1"/>
</dbReference>
<dbReference type="Gene3D" id="3.90.1200.10">
    <property type="match status" value="1"/>
</dbReference>
<evidence type="ECO:0000256" key="1">
    <source>
        <dbReference type="SAM" id="MobiDB-lite"/>
    </source>
</evidence>